<dbReference type="Pfam" id="PF07676">
    <property type="entry name" value="PD40"/>
    <property type="match status" value="1"/>
</dbReference>
<evidence type="ECO:0000256" key="1">
    <source>
        <dbReference type="ARBA" id="ARBA00009820"/>
    </source>
</evidence>
<evidence type="ECO:0000313" key="2">
    <source>
        <dbReference type="EMBL" id="VBB48049.1"/>
    </source>
</evidence>
<comment type="similarity">
    <text evidence="1">Belongs to the TolB family.</text>
</comment>
<accession>A0A653AJ21</accession>
<organism evidence="2">
    <name type="scientific">uncultured Paludibacter sp</name>
    <dbReference type="NCBI Taxonomy" id="497635"/>
    <lineage>
        <taxon>Bacteria</taxon>
        <taxon>Pseudomonadati</taxon>
        <taxon>Bacteroidota</taxon>
        <taxon>Bacteroidia</taxon>
        <taxon>Bacteroidales</taxon>
        <taxon>Paludibacteraceae</taxon>
        <taxon>Paludibacter</taxon>
        <taxon>environmental samples</taxon>
    </lineage>
</organism>
<gene>
    <name evidence="2" type="ORF">TRIP_D440067</name>
</gene>
<dbReference type="InterPro" id="IPR011659">
    <property type="entry name" value="WD40"/>
</dbReference>
<reference evidence="2" key="1">
    <citation type="submission" date="2018-07" db="EMBL/GenBank/DDBJ databases">
        <authorList>
            <consortium name="Genoscope - CEA"/>
            <person name="William W."/>
        </authorList>
    </citation>
    <scope>NUCLEOTIDE SEQUENCE</scope>
    <source>
        <strain evidence="2">IK1</strain>
    </source>
</reference>
<proteinExistence type="inferred from homology"/>
<dbReference type="SUPFAM" id="SSF69304">
    <property type="entry name" value="Tricorn protease N-terminal domain"/>
    <property type="match status" value="1"/>
</dbReference>
<dbReference type="EMBL" id="UPXZ01000039">
    <property type="protein sequence ID" value="VBB48049.1"/>
    <property type="molecule type" value="Genomic_DNA"/>
</dbReference>
<dbReference type="PANTHER" id="PTHR36842:SF1">
    <property type="entry name" value="PROTEIN TOLB"/>
    <property type="match status" value="1"/>
</dbReference>
<dbReference type="PANTHER" id="PTHR36842">
    <property type="entry name" value="PROTEIN TOLB HOMOLOG"/>
    <property type="match status" value="1"/>
</dbReference>
<sequence>MKLKIVLLFSIIGFFVSAQTIKVKTQYELPINMNAFYPTFNQDGNKLLFSSESYKGLYLYDFETKQTKEISQAQNAGYYPIFSADDSKVFFRNTNFENRLRYDALESFDVKSSKQQRMLEPQRNLRQAQSYHNGILVLTGKYLVKSTFGTTEKTVPVYVSTEDLNIYVYKNGTKTQLKPIEGNNSYIWVSLSPDNRKILFTATGKGTFICNLDGKIIASLGYLNAPVWYNDNFIVGMQDKDNGQFVTSSSVLMISVDGKIKKQISDANHIAMYPSASSKSGKIAYNTLDGKLILTEIEIK</sequence>
<name>A0A653AJ21_9BACT</name>
<dbReference type="AlphaFoldDB" id="A0A653AJ21"/>
<dbReference type="InterPro" id="IPR011042">
    <property type="entry name" value="6-blade_b-propeller_TolB-like"/>
</dbReference>
<dbReference type="Gene3D" id="2.120.10.30">
    <property type="entry name" value="TolB, C-terminal domain"/>
    <property type="match status" value="2"/>
</dbReference>
<protein>
    <submittedName>
        <fullName evidence="2">Uncharacterized protein</fullName>
    </submittedName>
</protein>